<keyword evidence="3" id="KW-1185">Reference proteome</keyword>
<feature type="compositionally biased region" description="Basic and acidic residues" evidence="1">
    <location>
        <begin position="20"/>
        <end position="29"/>
    </location>
</feature>
<dbReference type="RefSeq" id="XP_014157476.1">
    <property type="nucleotide sequence ID" value="XM_014302001.1"/>
</dbReference>
<dbReference type="AlphaFoldDB" id="A0A0L0G406"/>
<reference evidence="2 3" key="1">
    <citation type="submission" date="2011-02" db="EMBL/GenBank/DDBJ databases">
        <title>The Genome Sequence of Sphaeroforma arctica JP610.</title>
        <authorList>
            <consortium name="The Broad Institute Genome Sequencing Platform"/>
            <person name="Russ C."/>
            <person name="Cuomo C."/>
            <person name="Young S.K."/>
            <person name="Zeng Q."/>
            <person name="Gargeya S."/>
            <person name="Alvarado L."/>
            <person name="Berlin A."/>
            <person name="Chapman S.B."/>
            <person name="Chen Z."/>
            <person name="Freedman E."/>
            <person name="Gellesch M."/>
            <person name="Goldberg J."/>
            <person name="Griggs A."/>
            <person name="Gujja S."/>
            <person name="Heilman E."/>
            <person name="Heiman D."/>
            <person name="Howarth C."/>
            <person name="Mehta T."/>
            <person name="Neiman D."/>
            <person name="Pearson M."/>
            <person name="Roberts A."/>
            <person name="Saif S."/>
            <person name="Shea T."/>
            <person name="Shenoy N."/>
            <person name="Sisk P."/>
            <person name="Stolte C."/>
            <person name="Sykes S."/>
            <person name="White J."/>
            <person name="Yandava C."/>
            <person name="Burger G."/>
            <person name="Gray M.W."/>
            <person name="Holland P.W.H."/>
            <person name="King N."/>
            <person name="Lang F.B.F."/>
            <person name="Roger A.J."/>
            <person name="Ruiz-Trillo I."/>
            <person name="Haas B."/>
            <person name="Nusbaum C."/>
            <person name="Birren B."/>
        </authorList>
    </citation>
    <scope>NUCLEOTIDE SEQUENCE [LARGE SCALE GENOMIC DNA]</scope>
    <source>
        <strain evidence="2 3">JP610</strain>
    </source>
</reference>
<evidence type="ECO:0000313" key="2">
    <source>
        <dbReference type="EMBL" id="KNC83574.1"/>
    </source>
</evidence>
<feature type="compositionally biased region" description="Low complexity" evidence="1">
    <location>
        <begin position="41"/>
        <end position="54"/>
    </location>
</feature>
<accession>A0A0L0G406</accession>
<sequence length="79" mass="8466">MDVLVEGFEAPTDAESADTVEAHAARDRISVGSGNAGVGGNSTRSGSSLTTSSSNQEKHFLYHSENRLPDHDEENVTRY</sequence>
<evidence type="ECO:0000256" key="1">
    <source>
        <dbReference type="SAM" id="MobiDB-lite"/>
    </source>
</evidence>
<protein>
    <submittedName>
        <fullName evidence="2">Uncharacterized protein</fullName>
    </submittedName>
</protein>
<gene>
    <name evidence="2" type="ORF">SARC_04179</name>
</gene>
<name>A0A0L0G406_9EUKA</name>
<feature type="compositionally biased region" description="Basic and acidic residues" evidence="1">
    <location>
        <begin position="56"/>
        <end position="79"/>
    </location>
</feature>
<dbReference type="GeneID" id="25904683"/>
<evidence type="ECO:0000313" key="3">
    <source>
        <dbReference type="Proteomes" id="UP000054560"/>
    </source>
</evidence>
<dbReference type="EMBL" id="KQ241823">
    <property type="protein sequence ID" value="KNC83574.1"/>
    <property type="molecule type" value="Genomic_DNA"/>
</dbReference>
<dbReference type="Proteomes" id="UP000054560">
    <property type="component" value="Unassembled WGS sequence"/>
</dbReference>
<organism evidence="2 3">
    <name type="scientific">Sphaeroforma arctica JP610</name>
    <dbReference type="NCBI Taxonomy" id="667725"/>
    <lineage>
        <taxon>Eukaryota</taxon>
        <taxon>Ichthyosporea</taxon>
        <taxon>Ichthyophonida</taxon>
        <taxon>Sphaeroforma</taxon>
    </lineage>
</organism>
<feature type="region of interest" description="Disordered" evidence="1">
    <location>
        <begin position="1"/>
        <end position="79"/>
    </location>
</feature>
<proteinExistence type="predicted"/>